<evidence type="ECO:0000256" key="1">
    <source>
        <dbReference type="SAM" id="Phobius"/>
    </source>
</evidence>
<keyword evidence="3" id="KW-1185">Reference proteome</keyword>
<accession>A0A4Y3WMG2</accession>
<dbReference type="RefSeq" id="WP_141277832.1">
    <property type="nucleotide sequence ID" value="NZ_BAAARZ010000024.1"/>
</dbReference>
<feature type="transmembrane region" description="Helical" evidence="1">
    <location>
        <begin position="75"/>
        <end position="95"/>
    </location>
</feature>
<dbReference type="EMBL" id="BJNG01000014">
    <property type="protein sequence ID" value="GEC19260.1"/>
    <property type="molecule type" value="Genomic_DNA"/>
</dbReference>
<dbReference type="Proteomes" id="UP000320338">
    <property type="component" value="Unassembled WGS sequence"/>
</dbReference>
<feature type="transmembrane region" description="Helical" evidence="1">
    <location>
        <begin position="30"/>
        <end position="63"/>
    </location>
</feature>
<name>A0A4Y3WMG2_9PSEU</name>
<keyword evidence="1" id="KW-1133">Transmembrane helix</keyword>
<dbReference type="AlphaFoldDB" id="A0A4Y3WMG2"/>
<reference evidence="2 3" key="1">
    <citation type="submission" date="2019-06" db="EMBL/GenBank/DDBJ databases">
        <title>Whole genome shotgun sequence of Pseudonocardia hydrocarbonoxydans NBRC 14498.</title>
        <authorList>
            <person name="Hosoyama A."/>
            <person name="Uohara A."/>
            <person name="Ohji S."/>
            <person name="Ichikawa N."/>
        </authorList>
    </citation>
    <scope>NUCLEOTIDE SEQUENCE [LARGE SCALE GENOMIC DNA]</scope>
    <source>
        <strain evidence="2 3">NBRC 14498</strain>
    </source>
</reference>
<evidence type="ECO:0000313" key="2">
    <source>
        <dbReference type="EMBL" id="GEC19260.1"/>
    </source>
</evidence>
<protein>
    <submittedName>
        <fullName evidence="2">Uncharacterized protein</fullName>
    </submittedName>
</protein>
<comment type="caution">
    <text evidence="2">The sequence shown here is derived from an EMBL/GenBank/DDBJ whole genome shotgun (WGS) entry which is preliminary data.</text>
</comment>
<organism evidence="2 3">
    <name type="scientific">Pseudonocardia hydrocarbonoxydans</name>
    <dbReference type="NCBI Taxonomy" id="76726"/>
    <lineage>
        <taxon>Bacteria</taxon>
        <taxon>Bacillati</taxon>
        <taxon>Actinomycetota</taxon>
        <taxon>Actinomycetes</taxon>
        <taxon>Pseudonocardiales</taxon>
        <taxon>Pseudonocardiaceae</taxon>
        <taxon>Pseudonocardia</taxon>
    </lineage>
</organism>
<sequence length="97" mass="9881">MSTDKTVADRLLDDARAKTAREESATLGKIALIVGVVALLASPISILGWVFGAAALGLGVAAVRRPASAKQAKIAMVLGSAAILVGVFFFTLNVAQS</sequence>
<dbReference type="OrthoDB" id="3577169at2"/>
<proteinExistence type="predicted"/>
<gene>
    <name evidence="2" type="ORF">PHY01_15430</name>
</gene>
<keyword evidence="1" id="KW-0812">Transmembrane</keyword>
<evidence type="ECO:0000313" key="3">
    <source>
        <dbReference type="Proteomes" id="UP000320338"/>
    </source>
</evidence>
<keyword evidence="1" id="KW-0472">Membrane</keyword>